<organism evidence="1 2">
    <name type="scientific">Hygrophoropsis aurantiaca</name>
    <dbReference type="NCBI Taxonomy" id="72124"/>
    <lineage>
        <taxon>Eukaryota</taxon>
        <taxon>Fungi</taxon>
        <taxon>Dikarya</taxon>
        <taxon>Basidiomycota</taxon>
        <taxon>Agaricomycotina</taxon>
        <taxon>Agaricomycetes</taxon>
        <taxon>Agaricomycetidae</taxon>
        <taxon>Boletales</taxon>
        <taxon>Coniophorineae</taxon>
        <taxon>Hygrophoropsidaceae</taxon>
        <taxon>Hygrophoropsis</taxon>
    </lineage>
</organism>
<name>A0ACB8AEC7_9AGAM</name>
<comment type="caution">
    <text evidence="1">The sequence shown here is derived from an EMBL/GenBank/DDBJ whole genome shotgun (WGS) entry which is preliminary data.</text>
</comment>
<reference evidence="1" key="1">
    <citation type="journal article" date="2021" name="New Phytol.">
        <title>Evolutionary innovations through gain and loss of genes in the ectomycorrhizal Boletales.</title>
        <authorList>
            <person name="Wu G."/>
            <person name="Miyauchi S."/>
            <person name="Morin E."/>
            <person name="Kuo A."/>
            <person name="Drula E."/>
            <person name="Varga T."/>
            <person name="Kohler A."/>
            <person name="Feng B."/>
            <person name="Cao Y."/>
            <person name="Lipzen A."/>
            <person name="Daum C."/>
            <person name="Hundley H."/>
            <person name="Pangilinan J."/>
            <person name="Johnson J."/>
            <person name="Barry K."/>
            <person name="LaButti K."/>
            <person name="Ng V."/>
            <person name="Ahrendt S."/>
            <person name="Min B."/>
            <person name="Choi I.G."/>
            <person name="Park H."/>
            <person name="Plett J.M."/>
            <person name="Magnuson J."/>
            <person name="Spatafora J.W."/>
            <person name="Nagy L.G."/>
            <person name="Henrissat B."/>
            <person name="Grigoriev I.V."/>
            <person name="Yang Z.L."/>
            <person name="Xu J."/>
            <person name="Martin F.M."/>
        </authorList>
    </citation>
    <scope>NUCLEOTIDE SEQUENCE</scope>
    <source>
        <strain evidence="1">ATCC 28755</strain>
    </source>
</reference>
<dbReference type="EMBL" id="MU267672">
    <property type="protein sequence ID" value="KAH7911606.1"/>
    <property type="molecule type" value="Genomic_DNA"/>
</dbReference>
<accession>A0ACB8AEC7</accession>
<protein>
    <submittedName>
        <fullName evidence="1">Uncharacterized protein</fullName>
    </submittedName>
</protein>
<evidence type="ECO:0000313" key="2">
    <source>
        <dbReference type="Proteomes" id="UP000790377"/>
    </source>
</evidence>
<sequence length="244" mass="27451">MSKRNKAKKPQWKPEPTDINILILGSAGVGKSREIAVVGHGLESCTKDLQPIPFSKPDDPTCRIVLVDTPGFLDTYEEDIFQTERWLRMLLENDARIAGVIYLHDISQGRSMATDCVWETTQDICGQDAFQNMVIVTTKWELSPGLAECRCEEELSDIVWKRAREKGARVVRFDGTQVSARQIISLATQEPLIKPLQLERDLRRRRGGNLGHSFDKPLRSPPSDSGSTLNQTTTTRCGEWTAKL</sequence>
<dbReference type="Proteomes" id="UP000790377">
    <property type="component" value="Unassembled WGS sequence"/>
</dbReference>
<gene>
    <name evidence="1" type="ORF">BJ138DRAFT_895530</name>
</gene>
<evidence type="ECO:0000313" key="1">
    <source>
        <dbReference type="EMBL" id="KAH7911606.1"/>
    </source>
</evidence>
<proteinExistence type="predicted"/>
<keyword evidence="2" id="KW-1185">Reference proteome</keyword>